<dbReference type="PRINTS" id="PR00195">
    <property type="entry name" value="DYNAMIN"/>
</dbReference>
<dbReference type="GO" id="GO:0008017">
    <property type="term" value="F:microtubule binding"/>
    <property type="evidence" value="ECO:0007669"/>
    <property type="project" value="TreeGrafter"/>
</dbReference>
<dbReference type="InterPro" id="IPR022812">
    <property type="entry name" value="Dynamin"/>
</dbReference>
<evidence type="ECO:0000256" key="3">
    <source>
        <dbReference type="SAM" id="MobiDB-lite"/>
    </source>
</evidence>
<feature type="region of interest" description="Disordered" evidence="3">
    <location>
        <begin position="711"/>
        <end position="808"/>
    </location>
</feature>
<dbReference type="GO" id="GO:0048312">
    <property type="term" value="P:intracellular distribution of mitochondria"/>
    <property type="evidence" value="ECO:0007669"/>
    <property type="project" value="TreeGrafter"/>
</dbReference>
<dbReference type="InterPro" id="IPR001401">
    <property type="entry name" value="Dynamin_GTPase"/>
</dbReference>
<evidence type="ECO:0000256" key="2">
    <source>
        <dbReference type="ARBA" id="ARBA00023134"/>
    </source>
</evidence>
<dbReference type="InterPro" id="IPR045063">
    <property type="entry name" value="Dynamin_N"/>
</dbReference>
<dbReference type="SUPFAM" id="SSF52540">
    <property type="entry name" value="P-loop containing nucleoside triphosphate hydrolases"/>
    <property type="match status" value="1"/>
</dbReference>
<dbReference type="GO" id="GO:0006897">
    <property type="term" value="P:endocytosis"/>
    <property type="evidence" value="ECO:0007669"/>
    <property type="project" value="TreeGrafter"/>
</dbReference>
<dbReference type="PROSITE" id="PS51388">
    <property type="entry name" value="GED"/>
    <property type="match status" value="1"/>
</dbReference>
<evidence type="ECO:0000259" key="5">
    <source>
        <dbReference type="PROSITE" id="PS51718"/>
    </source>
</evidence>
<dbReference type="GO" id="GO:0016559">
    <property type="term" value="P:peroxisome fission"/>
    <property type="evidence" value="ECO:0007669"/>
    <property type="project" value="TreeGrafter"/>
</dbReference>
<dbReference type="PANTHER" id="PTHR11566">
    <property type="entry name" value="DYNAMIN"/>
    <property type="match status" value="1"/>
</dbReference>
<dbReference type="InterPro" id="IPR027417">
    <property type="entry name" value="P-loop_NTPase"/>
</dbReference>
<reference evidence="6" key="1">
    <citation type="journal article" date="2020" name="Stud. Mycol.">
        <title>101 Dothideomycetes genomes: a test case for predicting lifestyles and emergence of pathogens.</title>
        <authorList>
            <person name="Haridas S."/>
            <person name="Albert R."/>
            <person name="Binder M."/>
            <person name="Bloem J."/>
            <person name="Labutti K."/>
            <person name="Salamov A."/>
            <person name="Andreopoulos B."/>
            <person name="Baker S."/>
            <person name="Barry K."/>
            <person name="Bills G."/>
            <person name="Bluhm B."/>
            <person name="Cannon C."/>
            <person name="Castanera R."/>
            <person name="Culley D."/>
            <person name="Daum C."/>
            <person name="Ezra D."/>
            <person name="Gonzalez J."/>
            <person name="Henrissat B."/>
            <person name="Kuo A."/>
            <person name="Liang C."/>
            <person name="Lipzen A."/>
            <person name="Lutzoni F."/>
            <person name="Magnuson J."/>
            <person name="Mondo S."/>
            <person name="Nolan M."/>
            <person name="Ohm R."/>
            <person name="Pangilinan J."/>
            <person name="Park H.-J."/>
            <person name="Ramirez L."/>
            <person name="Alfaro M."/>
            <person name="Sun H."/>
            <person name="Tritt A."/>
            <person name="Yoshinaga Y."/>
            <person name="Zwiers L.-H."/>
            <person name="Turgeon B."/>
            <person name="Goodwin S."/>
            <person name="Spatafora J."/>
            <person name="Crous P."/>
            <person name="Grigoriev I."/>
        </authorList>
    </citation>
    <scope>NUCLEOTIDE SEQUENCE</scope>
    <source>
        <strain evidence="6">HMLAC05119</strain>
    </source>
</reference>
<dbReference type="GO" id="GO:0003924">
    <property type="term" value="F:GTPase activity"/>
    <property type="evidence" value="ECO:0007669"/>
    <property type="project" value="InterPro"/>
</dbReference>
<dbReference type="GO" id="GO:0005739">
    <property type="term" value="C:mitochondrion"/>
    <property type="evidence" value="ECO:0007669"/>
    <property type="project" value="TreeGrafter"/>
</dbReference>
<dbReference type="CDD" id="cd08771">
    <property type="entry name" value="DLP_1"/>
    <property type="match status" value="1"/>
</dbReference>
<sequence>MATQSSEGDTLSQFQTPEQLALLDAIDDLSSKGLGHYGIDLPQLIVCGEQSSGKSSLLEGLTRLRFPMDSDVCTLFATELVLRRDTKLELSAEIHPSKQRSALECREMAKFKRSYTSLEGFSFKDLHNEAETLMARGVPREERRGDVFNDVLRVRYSGPDMPSFTIVDLPGFIDEQWKGGNSAEQIVELVSRYMQNQKSIILAVMSAKDDVDCQKIFKYLDLYDPKRERTLGILTKPDLTDKGSNMEKIYIDVAKNLEKPMKHHWHTVRNRAWTEKDTSSAKRDETEAQFFTQGPWANVPRKHVGIAALREKLSRVLLEHIGMELPSLVVSLHHAIEITESSLTALGQVRETTKEQRAYLTGHAERFQMLTNDALRGIYSNRFFALATLEDQSSTRLRTTIQNLNIAFSHTMYCKGQTWDITIDRAPPPTVASIPGTSCLAAQQYAARFEDPMRIGRTEFLEDHIGEYVRQSRPSGLPSLVNPWVIGEVFQQQSRNWSTIAKHHLQQVYQALKIYIEKALKSLVDSRTLNLLMLKQIQPELDRRWRSVQAKLEELLLPFTEQDPITYDPGFLRDLEEMRASRYHDKVESQAKPFIFGRTNTVSYSNQRLLTESLDGFTNSEILDLMQTYYKSAISVFVSNVAVLAIENCLIKDLSAVFSPTLTANMEDEQLYAIAAESEEGRRQRAAWLKELHILKSSKQVLCEHTAMTPITHAPAPTQTSNMRPRTPETRLAKDSTRAEKQAGVETLTPQFNSLVVTPPHSGANSRDPSRSRHDSATGTPSPLRERTGKKPSSYVQAFLAEPEDEEL</sequence>
<dbReference type="GO" id="GO:0005874">
    <property type="term" value="C:microtubule"/>
    <property type="evidence" value="ECO:0007669"/>
    <property type="project" value="TreeGrafter"/>
</dbReference>
<name>A0A6A5QDJ6_AMPQU</name>
<accession>A0A6A5QDJ6</accession>
<dbReference type="PANTHER" id="PTHR11566:SF21">
    <property type="entry name" value="DYNAMIN RELATED PROTEIN 1, ISOFORM A"/>
    <property type="match status" value="1"/>
</dbReference>
<dbReference type="GO" id="GO:0005525">
    <property type="term" value="F:GTP binding"/>
    <property type="evidence" value="ECO:0007669"/>
    <property type="project" value="InterPro"/>
</dbReference>
<dbReference type="GO" id="GO:0016020">
    <property type="term" value="C:membrane"/>
    <property type="evidence" value="ECO:0007669"/>
    <property type="project" value="TreeGrafter"/>
</dbReference>
<proteinExistence type="predicted"/>
<dbReference type="GO" id="GO:0000266">
    <property type="term" value="P:mitochondrial fission"/>
    <property type="evidence" value="ECO:0007669"/>
    <property type="project" value="TreeGrafter"/>
</dbReference>
<organism evidence="6 7">
    <name type="scientific">Ampelomyces quisqualis</name>
    <name type="common">Powdery mildew agent</name>
    <dbReference type="NCBI Taxonomy" id="50730"/>
    <lineage>
        <taxon>Eukaryota</taxon>
        <taxon>Fungi</taxon>
        <taxon>Dikarya</taxon>
        <taxon>Ascomycota</taxon>
        <taxon>Pezizomycotina</taxon>
        <taxon>Dothideomycetes</taxon>
        <taxon>Pleosporomycetidae</taxon>
        <taxon>Pleosporales</taxon>
        <taxon>Pleosporineae</taxon>
        <taxon>Phaeosphaeriaceae</taxon>
        <taxon>Ampelomyces</taxon>
    </lineage>
</organism>
<keyword evidence="2" id="KW-0342">GTP-binding</keyword>
<dbReference type="OrthoDB" id="415706at2759"/>
<dbReference type="InterPro" id="IPR000375">
    <property type="entry name" value="Dynamin_stalk"/>
</dbReference>
<feature type="compositionally biased region" description="Basic and acidic residues" evidence="3">
    <location>
        <begin position="726"/>
        <end position="743"/>
    </location>
</feature>
<dbReference type="PROSITE" id="PS51718">
    <property type="entry name" value="G_DYNAMIN_2"/>
    <property type="match status" value="1"/>
</dbReference>
<dbReference type="Pfam" id="PF01031">
    <property type="entry name" value="Dynamin_M"/>
    <property type="match status" value="1"/>
</dbReference>
<keyword evidence="7" id="KW-1185">Reference proteome</keyword>
<dbReference type="SMART" id="SM00053">
    <property type="entry name" value="DYNc"/>
    <property type="match status" value="1"/>
</dbReference>
<dbReference type="InterPro" id="IPR030381">
    <property type="entry name" value="G_DYNAMIN_dom"/>
</dbReference>
<dbReference type="Gene3D" id="3.40.50.300">
    <property type="entry name" value="P-loop containing nucleotide triphosphate hydrolases"/>
    <property type="match status" value="1"/>
</dbReference>
<evidence type="ECO:0000256" key="1">
    <source>
        <dbReference type="ARBA" id="ARBA00022741"/>
    </source>
</evidence>
<dbReference type="Pfam" id="PF00350">
    <property type="entry name" value="Dynamin_N"/>
    <property type="match status" value="1"/>
</dbReference>
<dbReference type="InterPro" id="IPR020850">
    <property type="entry name" value="GED_dom"/>
</dbReference>
<gene>
    <name evidence="6" type="ORF">BDU57DRAFT_522863</name>
</gene>
<evidence type="ECO:0000313" key="6">
    <source>
        <dbReference type="EMBL" id="KAF1912524.1"/>
    </source>
</evidence>
<dbReference type="Proteomes" id="UP000800096">
    <property type="component" value="Unassembled WGS sequence"/>
</dbReference>
<feature type="domain" description="Dynamin-type G" evidence="5">
    <location>
        <begin position="38"/>
        <end position="326"/>
    </location>
</feature>
<dbReference type="EMBL" id="ML979140">
    <property type="protein sequence ID" value="KAF1912524.1"/>
    <property type="molecule type" value="Genomic_DNA"/>
</dbReference>
<evidence type="ECO:0000259" key="4">
    <source>
        <dbReference type="PROSITE" id="PS51388"/>
    </source>
</evidence>
<evidence type="ECO:0000313" key="7">
    <source>
        <dbReference type="Proteomes" id="UP000800096"/>
    </source>
</evidence>
<protein>
    <submittedName>
        <fullName evidence="6">Dynamin-1</fullName>
    </submittedName>
</protein>
<feature type="domain" description="GED" evidence="4">
    <location>
        <begin position="619"/>
        <end position="710"/>
    </location>
</feature>
<dbReference type="AlphaFoldDB" id="A0A6A5QDJ6"/>
<keyword evidence="1" id="KW-0547">Nucleotide-binding</keyword>